<dbReference type="Proteomes" id="UP000639403">
    <property type="component" value="Unassembled WGS sequence"/>
</dbReference>
<feature type="compositionally biased region" description="Low complexity" evidence="11">
    <location>
        <begin position="80"/>
        <end position="95"/>
    </location>
</feature>
<dbReference type="PANTHER" id="PTHR24056:SF546">
    <property type="entry name" value="CYCLIN-DEPENDENT KINASE 12"/>
    <property type="match status" value="1"/>
</dbReference>
<feature type="compositionally biased region" description="Low complexity" evidence="11">
    <location>
        <begin position="10"/>
        <end position="32"/>
    </location>
</feature>
<reference evidence="13" key="1">
    <citation type="submission" date="2020-11" db="EMBL/GenBank/DDBJ databases">
        <authorList>
            <person name="Koelle M."/>
            <person name="Horta M.A.C."/>
            <person name="Nowrousian M."/>
            <person name="Ohm R.A."/>
            <person name="Benz P."/>
            <person name="Pilgard A."/>
        </authorList>
    </citation>
    <scope>NUCLEOTIDE SEQUENCE</scope>
    <source>
        <strain evidence="13">FPRL280</strain>
    </source>
</reference>
<dbReference type="EMBL" id="JADOXO010000005">
    <property type="protein sequence ID" value="KAF9821164.1"/>
    <property type="molecule type" value="Genomic_DNA"/>
</dbReference>
<dbReference type="Gene3D" id="1.10.510.10">
    <property type="entry name" value="Transferase(Phosphotransferase) domain 1"/>
    <property type="match status" value="1"/>
</dbReference>
<dbReference type="CDD" id="cd07840">
    <property type="entry name" value="STKc_CDK9_like"/>
    <property type="match status" value="1"/>
</dbReference>
<dbReference type="InterPro" id="IPR000719">
    <property type="entry name" value="Prot_kinase_dom"/>
</dbReference>
<evidence type="ECO:0000256" key="5">
    <source>
        <dbReference type="ARBA" id="ARBA00022777"/>
    </source>
</evidence>
<dbReference type="InterPro" id="IPR011009">
    <property type="entry name" value="Kinase-like_dom_sf"/>
</dbReference>
<sequence>MPPPSVPEGSFPRSSTPSSSPTSSRAQPSTSRISSTKNAGFRPIGQPSSAVKRFFPGDDDDDELEATPPRSTPAVVSSTSGSHSLPPVHLSSSPPKEGPSTPEVVEPRPSRGARSPRHDGSPSKEGGLPISSHHVQNGRDPADTGVEKPVIPPPVVSNNGGPSRSQGGLARLAPSRSQTDREERSATPILTRPPTPVRYGQYDCLNQVGEGTFGQVWKARSTKDGRYVALKKIRMEAERDGFPVTAMREIKLLQSLRHDNIVRLYEMMVSNGSVFMVFQYMDHDLTGVLSQTQFVFTDAHLKSFCRQMLAGLAYLHHKGVIHRDIKGSNILINNRGELKLADFGLARFYQKRRQSDYTNRVITLWYRPPELLLGTTVYGPEVDMWSAGCIMLELFTKKPVFQGNDEIHQLDVIYRILGTPVVEQWPGMTSLPWYELVKPKETIPNHFRQLFEKWLSPAGLDLAERLLTYDPARRVTAVQALEAPYFNQEQPSPAAPVSLSTMEGEWHEFEAKRERAKKRRRME</sequence>
<reference evidence="13" key="2">
    <citation type="journal article" name="Front. Microbiol.">
        <title>Degradative Capacity of Two Strains of Rhodonia placenta: From Phenotype to Genotype.</title>
        <authorList>
            <person name="Kolle M."/>
            <person name="Horta M.A.C."/>
            <person name="Nowrousian M."/>
            <person name="Ohm R.A."/>
            <person name="Benz J.P."/>
            <person name="Pilgard A."/>
        </authorList>
    </citation>
    <scope>NUCLEOTIDE SEQUENCE</scope>
    <source>
        <strain evidence="13">FPRL280</strain>
    </source>
</reference>
<dbReference type="SUPFAM" id="SSF56112">
    <property type="entry name" value="Protein kinase-like (PK-like)"/>
    <property type="match status" value="1"/>
</dbReference>
<comment type="catalytic activity">
    <reaction evidence="8">
        <text>L-seryl-[protein] + ATP = O-phospho-L-seryl-[protein] + ADP + H(+)</text>
        <dbReference type="Rhea" id="RHEA:17989"/>
        <dbReference type="Rhea" id="RHEA-COMP:9863"/>
        <dbReference type="Rhea" id="RHEA-COMP:11604"/>
        <dbReference type="ChEBI" id="CHEBI:15378"/>
        <dbReference type="ChEBI" id="CHEBI:29999"/>
        <dbReference type="ChEBI" id="CHEBI:30616"/>
        <dbReference type="ChEBI" id="CHEBI:83421"/>
        <dbReference type="ChEBI" id="CHEBI:456216"/>
        <dbReference type="EC" id="2.7.11.22"/>
    </reaction>
</comment>
<organism evidence="13 14">
    <name type="scientific">Rhodonia placenta</name>
    <dbReference type="NCBI Taxonomy" id="104341"/>
    <lineage>
        <taxon>Eukaryota</taxon>
        <taxon>Fungi</taxon>
        <taxon>Dikarya</taxon>
        <taxon>Basidiomycota</taxon>
        <taxon>Agaricomycotina</taxon>
        <taxon>Agaricomycetes</taxon>
        <taxon>Polyporales</taxon>
        <taxon>Adustoporiaceae</taxon>
        <taxon>Rhodonia</taxon>
    </lineage>
</organism>
<dbReference type="GO" id="GO:0032968">
    <property type="term" value="P:positive regulation of transcription elongation by RNA polymerase II"/>
    <property type="evidence" value="ECO:0007669"/>
    <property type="project" value="TreeGrafter"/>
</dbReference>
<protein>
    <recommendedName>
        <fullName evidence="12">Protein kinase domain-containing protein</fullName>
    </recommendedName>
</protein>
<dbReference type="GO" id="GO:0004693">
    <property type="term" value="F:cyclin-dependent protein serine/threonine kinase activity"/>
    <property type="evidence" value="ECO:0007669"/>
    <property type="project" value="UniProtKB-EC"/>
</dbReference>
<evidence type="ECO:0000256" key="1">
    <source>
        <dbReference type="ARBA" id="ARBA00006485"/>
    </source>
</evidence>
<evidence type="ECO:0000256" key="2">
    <source>
        <dbReference type="ARBA" id="ARBA00022527"/>
    </source>
</evidence>
<evidence type="ECO:0000256" key="10">
    <source>
        <dbReference type="PROSITE-ProRule" id="PRU10141"/>
    </source>
</evidence>
<feature type="compositionally biased region" description="Polar residues" evidence="11">
    <location>
        <begin position="156"/>
        <end position="166"/>
    </location>
</feature>
<dbReference type="FunFam" id="3.30.200.20:FF:000124">
    <property type="entry name" value="Cyclin-dependent kinase 4"/>
    <property type="match status" value="1"/>
</dbReference>
<evidence type="ECO:0000256" key="8">
    <source>
        <dbReference type="ARBA" id="ARBA00048367"/>
    </source>
</evidence>
<evidence type="ECO:0000313" key="14">
    <source>
        <dbReference type="Proteomes" id="UP000639403"/>
    </source>
</evidence>
<evidence type="ECO:0000313" key="13">
    <source>
        <dbReference type="EMBL" id="KAF9821164.1"/>
    </source>
</evidence>
<feature type="domain" description="Protein kinase" evidence="12">
    <location>
        <begin position="202"/>
        <end position="486"/>
    </location>
</feature>
<evidence type="ECO:0000256" key="7">
    <source>
        <dbReference type="ARBA" id="ARBA00047811"/>
    </source>
</evidence>
<dbReference type="PROSITE" id="PS00108">
    <property type="entry name" value="PROTEIN_KINASE_ST"/>
    <property type="match status" value="1"/>
</dbReference>
<evidence type="ECO:0000256" key="11">
    <source>
        <dbReference type="SAM" id="MobiDB-lite"/>
    </source>
</evidence>
<dbReference type="PROSITE" id="PS50011">
    <property type="entry name" value="PROTEIN_KINASE_DOM"/>
    <property type="match status" value="1"/>
</dbReference>
<dbReference type="InterPro" id="IPR050108">
    <property type="entry name" value="CDK"/>
</dbReference>
<dbReference type="Pfam" id="PF00069">
    <property type="entry name" value="Pkinase"/>
    <property type="match status" value="1"/>
</dbReference>
<dbReference type="SMART" id="SM00220">
    <property type="entry name" value="S_TKc"/>
    <property type="match status" value="1"/>
</dbReference>
<dbReference type="PROSITE" id="PS00107">
    <property type="entry name" value="PROTEIN_KINASE_ATP"/>
    <property type="match status" value="1"/>
</dbReference>
<feature type="binding site" evidence="10">
    <location>
        <position position="231"/>
    </location>
    <ligand>
        <name>ATP</name>
        <dbReference type="ChEBI" id="CHEBI:30616"/>
    </ligand>
</feature>
<comment type="similarity">
    <text evidence="1">Belongs to the protein kinase superfamily. CMGC Ser/Thr protein kinase family. CDC2/CDKX subfamily.</text>
</comment>
<dbReference type="GO" id="GO:0005524">
    <property type="term" value="F:ATP binding"/>
    <property type="evidence" value="ECO:0007669"/>
    <property type="project" value="UniProtKB-UniRule"/>
</dbReference>
<evidence type="ECO:0000256" key="3">
    <source>
        <dbReference type="ARBA" id="ARBA00022679"/>
    </source>
</evidence>
<comment type="catalytic activity">
    <reaction evidence="9">
        <text>[DNA-directed RNA polymerase] + ATP = phospho-[DNA-directed RNA polymerase] + ADP + H(+)</text>
        <dbReference type="Rhea" id="RHEA:10216"/>
        <dbReference type="Rhea" id="RHEA-COMP:11321"/>
        <dbReference type="Rhea" id="RHEA-COMP:11322"/>
        <dbReference type="ChEBI" id="CHEBI:15378"/>
        <dbReference type="ChEBI" id="CHEBI:30616"/>
        <dbReference type="ChEBI" id="CHEBI:43176"/>
        <dbReference type="ChEBI" id="CHEBI:68546"/>
        <dbReference type="ChEBI" id="CHEBI:456216"/>
        <dbReference type="EC" id="2.7.11.23"/>
    </reaction>
</comment>
<dbReference type="GO" id="GO:0008024">
    <property type="term" value="C:cyclin/CDK positive transcription elongation factor complex"/>
    <property type="evidence" value="ECO:0007669"/>
    <property type="project" value="TreeGrafter"/>
</dbReference>
<dbReference type="Gene3D" id="3.30.200.20">
    <property type="entry name" value="Phosphorylase Kinase, domain 1"/>
    <property type="match status" value="1"/>
</dbReference>
<comment type="caution">
    <text evidence="13">The sequence shown here is derived from an EMBL/GenBank/DDBJ whole genome shotgun (WGS) entry which is preliminary data.</text>
</comment>
<name>A0A8H7U626_9APHY</name>
<keyword evidence="5" id="KW-0418">Kinase</keyword>
<keyword evidence="3" id="KW-0808">Transferase</keyword>
<feature type="region of interest" description="Disordered" evidence="11">
    <location>
        <begin position="1"/>
        <end position="195"/>
    </location>
</feature>
<dbReference type="PANTHER" id="PTHR24056">
    <property type="entry name" value="CELL DIVISION PROTEIN KINASE"/>
    <property type="match status" value="1"/>
</dbReference>
<keyword evidence="2" id="KW-0723">Serine/threonine-protein kinase</keyword>
<comment type="catalytic activity">
    <reaction evidence="7">
        <text>L-threonyl-[protein] + ATP = O-phospho-L-threonyl-[protein] + ADP + H(+)</text>
        <dbReference type="Rhea" id="RHEA:46608"/>
        <dbReference type="Rhea" id="RHEA-COMP:11060"/>
        <dbReference type="Rhea" id="RHEA-COMP:11605"/>
        <dbReference type="ChEBI" id="CHEBI:15378"/>
        <dbReference type="ChEBI" id="CHEBI:30013"/>
        <dbReference type="ChEBI" id="CHEBI:30616"/>
        <dbReference type="ChEBI" id="CHEBI:61977"/>
        <dbReference type="ChEBI" id="CHEBI:456216"/>
        <dbReference type="EC" id="2.7.11.22"/>
    </reaction>
</comment>
<evidence type="ECO:0000256" key="6">
    <source>
        <dbReference type="ARBA" id="ARBA00022840"/>
    </source>
</evidence>
<evidence type="ECO:0000256" key="9">
    <source>
        <dbReference type="ARBA" id="ARBA00049280"/>
    </source>
</evidence>
<accession>A0A8H7U626</accession>
<dbReference type="InterPro" id="IPR008271">
    <property type="entry name" value="Ser/Thr_kinase_AS"/>
</dbReference>
<evidence type="ECO:0000256" key="4">
    <source>
        <dbReference type="ARBA" id="ARBA00022741"/>
    </source>
</evidence>
<evidence type="ECO:0000259" key="12">
    <source>
        <dbReference type="PROSITE" id="PS50011"/>
    </source>
</evidence>
<dbReference type="AlphaFoldDB" id="A0A8H7U626"/>
<dbReference type="FunFam" id="1.10.510.10:FF:000415">
    <property type="entry name" value="CMGC/CDK/CRK7 protein kinase, variant"/>
    <property type="match status" value="1"/>
</dbReference>
<dbReference type="InterPro" id="IPR017441">
    <property type="entry name" value="Protein_kinase_ATP_BS"/>
</dbReference>
<dbReference type="GO" id="GO:0008353">
    <property type="term" value="F:RNA polymerase II CTD heptapeptide repeat kinase activity"/>
    <property type="evidence" value="ECO:0007669"/>
    <property type="project" value="UniProtKB-EC"/>
</dbReference>
<dbReference type="GO" id="GO:0030332">
    <property type="term" value="F:cyclin binding"/>
    <property type="evidence" value="ECO:0007669"/>
    <property type="project" value="TreeGrafter"/>
</dbReference>
<proteinExistence type="inferred from homology"/>
<keyword evidence="6 10" id="KW-0067">ATP-binding</keyword>
<keyword evidence="4 10" id="KW-0547">Nucleotide-binding</keyword>
<gene>
    <name evidence="13" type="ORF">IEO21_00772</name>
</gene>